<name>A0ABR8VMQ4_9BACI</name>
<accession>A0ABR8VMQ4</accession>
<evidence type="ECO:0000313" key="4">
    <source>
        <dbReference type="Proteomes" id="UP000648182"/>
    </source>
</evidence>
<evidence type="ECO:0000256" key="1">
    <source>
        <dbReference type="SAM" id="Coils"/>
    </source>
</evidence>
<dbReference type="Gene3D" id="1.20.1270.70">
    <property type="entry name" value="Designed single chain three-helix bundle"/>
    <property type="match status" value="1"/>
</dbReference>
<feature type="region of interest" description="Disordered" evidence="2">
    <location>
        <begin position="1"/>
        <end position="34"/>
    </location>
</feature>
<sequence>MEFHPQLAEQQGGIPQQFAPGYQGFPGGGGGIDRRISQLERQMDQLNKQMERLDRRVSRIERQLGYNRPDYYDLPDHSEYNA</sequence>
<dbReference type="EMBL" id="JACSPV010000022">
    <property type="protein sequence ID" value="MBD8006034.1"/>
    <property type="molecule type" value="Genomic_DNA"/>
</dbReference>
<evidence type="ECO:0000313" key="3">
    <source>
        <dbReference type="EMBL" id="MBD8006034.1"/>
    </source>
</evidence>
<evidence type="ECO:0000256" key="2">
    <source>
        <dbReference type="SAM" id="MobiDB-lite"/>
    </source>
</evidence>
<keyword evidence="4" id="KW-1185">Reference proteome</keyword>
<feature type="coiled-coil region" evidence="1">
    <location>
        <begin position="36"/>
        <end position="63"/>
    </location>
</feature>
<gene>
    <name evidence="3" type="ORF">H9631_13195</name>
</gene>
<reference evidence="3 4" key="1">
    <citation type="submission" date="2020-08" db="EMBL/GenBank/DDBJ databases">
        <title>A Genomic Blueprint of the Chicken Gut Microbiome.</title>
        <authorList>
            <person name="Gilroy R."/>
            <person name="Ravi A."/>
            <person name="Getino M."/>
            <person name="Pursley I."/>
            <person name="Horton D.L."/>
            <person name="Alikhan N.-F."/>
            <person name="Baker D."/>
            <person name="Gharbi K."/>
            <person name="Hall N."/>
            <person name="Watson M."/>
            <person name="Adriaenssens E.M."/>
            <person name="Foster-Nyarko E."/>
            <person name="Jarju S."/>
            <person name="Secka A."/>
            <person name="Antonio M."/>
            <person name="Oren A."/>
            <person name="Chaudhuri R."/>
            <person name="La Ragione R.M."/>
            <person name="Hildebrand F."/>
            <person name="Pallen M.J."/>
        </authorList>
    </citation>
    <scope>NUCLEOTIDE SEQUENCE [LARGE SCALE GENOMIC DNA]</scope>
    <source>
        <strain evidence="3 4">Sa1BUA2</strain>
    </source>
</reference>
<organism evidence="3 4">
    <name type="scientific">Bacillus norwichensis</name>
    <dbReference type="NCBI Taxonomy" id="2762217"/>
    <lineage>
        <taxon>Bacteria</taxon>
        <taxon>Bacillati</taxon>
        <taxon>Bacillota</taxon>
        <taxon>Bacilli</taxon>
        <taxon>Bacillales</taxon>
        <taxon>Bacillaceae</taxon>
        <taxon>Bacillus</taxon>
    </lineage>
</organism>
<proteinExistence type="predicted"/>
<dbReference type="Proteomes" id="UP000648182">
    <property type="component" value="Unassembled WGS sequence"/>
</dbReference>
<protein>
    <submittedName>
        <fullName evidence="3">Uncharacterized protein</fullName>
    </submittedName>
</protein>
<comment type="caution">
    <text evidence="3">The sequence shown here is derived from an EMBL/GenBank/DDBJ whole genome shotgun (WGS) entry which is preliminary data.</text>
</comment>
<keyword evidence="1" id="KW-0175">Coiled coil</keyword>